<feature type="region of interest" description="Disordered" evidence="1">
    <location>
        <begin position="33"/>
        <end position="99"/>
    </location>
</feature>
<evidence type="ECO:0000256" key="1">
    <source>
        <dbReference type="SAM" id="MobiDB-lite"/>
    </source>
</evidence>
<gene>
    <name evidence="2" type="ORF">QO005_002229</name>
</gene>
<comment type="caution">
    <text evidence="2">The sequence shown here is derived from an EMBL/GenBank/DDBJ whole genome shotgun (WGS) entry which is preliminary data.</text>
</comment>
<dbReference type="EMBL" id="JAUSWH010000006">
    <property type="protein sequence ID" value="MDQ0455889.1"/>
    <property type="molecule type" value="Genomic_DNA"/>
</dbReference>
<organism evidence="2 3">
    <name type="scientific">Rhizobium paknamense</name>
    <dbReference type="NCBI Taxonomy" id="1206817"/>
    <lineage>
        <taxon>Bacteria</taxon>
        <taxon>Pseudomonadati</taxon>
        <taxon>Pseudomonadota</taxon>
        <taxon>Alphaproteobacteria</taxon>
        <taxon>Hyphomicrobiales</taxon>
        <taxon>Rhizobiaceae</taxon>
        <taxon>Rhizobium/Agrobacterium group</taxon>
        <taxon>Rhizobium</taxon>
    </lineage>
</organism>
<accession>A0ABU0IF95</accession>
<dbReference type="Proteomes" id="UP001235269">
    <property type="component" value="Unassembled WGS sequence"/>
</dbReference>
<reference evidence="2 3" key="1">
    <citation type="submission" date="2023-07" db="EMBL/GenBank/DDBJ databases">
        <title>Genomic Encyclopedia of Type Strains, Phase IV (KMG-IV): sequencing the most valuable type-strain genomes for metagenomic binning, comparative biology and taxonomic classification.</title>
        <authorList>
            <person name="Goeker M."/>
        </authorList>
    </citation>
    <scope>NUCLEOTIDE SEQUENCE [LARGE SCALE GENOMIC DNA]</scope>
    <source>
        <strain evidence="2 3">DSM 100301</strain>
    </source>
</reference>
<protein>
    <submittedName>
        <fullName evidence="2">Uncharacterized protein</fullName>
    </submittedName>
</protein>
<keyword evidence="3" id="KW-1185">Reference proteome</keyword>
<dbReference type="RefSeq" id="WP_307158093.1">
    <property type="nucleotide sequence ID" value="NZ_JAUSWH010000006.1"/>
</dbReference>
<name>A0ABU0IF95_9HYPH</name>
<evidence type="ECO:0000313" key="2">
    <source>
        <dbReference type="EMBL" id="MDQ0455889.1"/>
    </source>
</evidence>
<evidence type="ECO:0000313" key="3">
    <source>
        <dbReference type="Proteomes" id="UP001235269"/>
    </source>
</evidence>
<sequence>MVDSISSNRLFGAALALLVLAALVFAAIPMGPRHSQPERRALDTPEAMPGKSAASTFGGRLAEPRADIRAQSGLQHPGDKAWPGFVPRSSGLYTAPGGN</sequence>
<proteinExistence type="predicted"/>